<dbReference type="CDD" id="cd01651">
    <property type="entry name" value="RT_G2_intron"/>
    <property type="match status" value="1"/>
</dbReference>
<dbReference type="InterPro" id="IPR043502">
    <property type="entry name" value="DNA/RNA_pol_sf"/>
</dbReference>
<dbReference type="Pfam" id="PF00078">
    <property type="entry name" value="RVT_1"/>
    <property type="match status" value="1"/>
</dbReference>
<protein>
    <submittedName>
        <fullName evidence="2">Group II intron-encoded protein LtrA</fullName>
    </submittedName>
</protein>
<evidence type="ECO:0000259" key="1">
    <source>
        <dbReference type="PROSITE" id="PS50878"/>
    </source>
</evidence>
<dbReference type="InterPro" id="IPR030931">
    <property type="entry name" value="Group_II_RT_mat"/>
</dbReference>
<gene>
    <name evidence="2" type="primary">ltrA_9</name>
    <name evidence="2" type="ORF">GALL_476040</name>
</gene>
<dbReference type="EMBL" id="MLJW01004031">
    <property type="protein sequence ID" value="OIQ70781.1"/>
    <property type="molecule type" value="Genomic_DNA"/>
</dbReference>
<dbReference type="InterPro" id="IPR000477">
    <property type="entry name" value="RT_dom"/>
</dbReference>
<dbReference type="PROSITE" id="PS50878">
    <property type="entry name" value="RT_POL"/>
    <property type="match status" value="1"/>
</dbReference>
<reference evidence="2" key="1">
    <citation type="submission" date="2016-10" db="EMBL/GenBank/DDBJ databases">
        <title>Sequence of Gallionella enrichment culture.</title>
        <authorList>
            <person name="Poehlein A."/>
            <person name="Muehling M."/>
            <person name="Daniel R."/>
        </authorList>
    </citation>
    <scope>NUCLEOTIDE SEQUENCE</scope>
</reference>
<dbReference type="PANTHER" id="PTHR34047">
    <property type="entry name" value="NUCLEAR INTRON MATURASE 1, MITOCHONDRIAL-RELATED"/>
    <property type="match status" value="1"/>
</dbReference>
<feature type="domain" description="Reverse transcriptase" evidence="1">
    <location>
        <begin position="50"/>
        <end position="300"/>
    </location>
</feature>
<comment type="caution">
    <text evidence="2">The sequence shown here is derived from an EMBL/GenBank/DDBJ whole genome shotgun (WGS) entry which is preliminary data.</text>
</comment>
<sequence length="424" mass="49347">MAFTTLAHHMDLEWLMEAYRRTRKDGAVGVDGQTGREYAENLEDNLRLLLSRAKSGDHYRAPPVRRVHIPKGDGTLRPLGIPTFEDKVLQRAVVMLLEPIYEQDFLDCSFGFRPGRSQHQALAKVRDELMRMKGGWVLEVDIRRYFDAIDHGHLREILSHRVRDGVVKRLLGKWLKAGVMEDGCITHPETGSPQGGVVSPLISNVYLHEILDVWFHEEVKPRLKGRAFLIRFADDALMGFEREDDARRVMAVLPKRFEKYGLTLHPEKTRLIDFRKPREKSDDSDDDQGPGSFDLLGFTHFWAKSRKGYLVIKQKTAKSRFSRGLKRIGEWARTNRHMPIREQHKMLCLKLRGHNGYYGITGNSMALARFRWRVERIWRKWLSRRSQKSRRKMNWGVMSRLLERFPLPPPIAVHSVMRLSAVNP</sequence>
<organism evidence="2">
    <name type="scientific">mine drainage metagenome</name>
    <dbReference type="NCBI Taxonomy" id="410659"/>
    <lineage>
        <taxon>unclassified sequences</taxon>
        <taxon>metagenomes</taxon>
        <taxon>ecological metagenomes</taxon>
    </lineage>
</organism>
<proteinExistence type="predicted"/>
<accession>A0A1J5Q4J3</accession>
<dbReference type="NCBIfam" id="TIGR04416">
    <property type="entry name" value="group_II_RT_mat"/>
    <property type="match status" value="1"/>
</dbReference>
<dbReference type="AlphaFoldDB" id="A0A1J5Q4J3"/>
<dbReference type="PANTHER" id="PTHR34047:SF8">
    <property type="entry name" value="PROTEIN YKFC"/>
    <property type="match status" value="1"/>
</dbReference>
<evidence type="ECO:0000313" key="2">
    <source>
        <dbReference type="EMBL" id="OIQ70781.1"/>
    </source>
</evidence>
<dbReference type="SUPFAM" id="SSF56672">
    <property type="entry name" value="DNA/RNA polymerases"/>
    <property type="match status" value="1"/>
</dbReference>
<name>A0A1J5Q4J3_9ZZZZ</name>
<dbReference type="InterPro" id="IPR051083">
    <property type="entry name" value="GrpII_Intron_Splice-Mob/Def"/>
</dbReference>